<dbReference type="Pfam" id="PF00857">
    <property type="entry name" value="Isochorismatase"/>
    <property type="match status" value="1"/>
</dbReference>
<evidence type="ECO:0000313" key="3">
    <source>
        <dbReference type="Proteomes" id="UP000420562"/>
    </source>
</evidence>
<dbReference type="GO" id="GO:0016787">
    <property type="term" value="F:hydrolase activity"/>
    <property type="evidence" value="ECO:0007669"/>
    <property type="project" value="UniProtKB-KW"/>
</dbReference>
<dbReference type="PANTHER" id="PTHR14119:SF3">
    <property type="entry name" value="ISOCHORISMATASE DOMAIN-CONTAINING PROTEIN 2"/>
    <property type="match status" value="1"/>
</dbReference>
<accession>A0A7J4ZWZ2</accession>
<dbReference type="CDD" id="cd01012">
    <property type="entry name" value="YcaC_related"/>
    <property type="match status" value="1"/>
</dbReference>
<dbReference type="Gene3D" id="3.40.50.850">
    <property type="entry name" value="Isochorismatase-like"/>
    <property type="match status" value="1"/>
</dbReference>
<dbReference type="InterPro" id="IPR050993">
    <property type="entry name" value="Isochorismatase_domain"/>
</dbReference>
<proteinExistence type="predicted"/>
<dbReference type="EMBL" id="VZQZ01000001">
    <property type="protein sequence ID" value="KAB0667615.1"/>
    <property type="molecule type" value="Genomic_DNA"/>
</dbReference>
<comment type="caution">
    <text evidence="2">The sequence shown here is derived from an EMBL/GenBank/DDBJ whole genome shotgun (WGS) entry which is preliminary data.</text>
</comment>
<protein>
    <submittedName>
        <fullName evidence="2">Hydrolase</fullName>
    </submittedName>
</protein>
<organism evidence="2 3">
    <name type="scientific">Oryzomonas japonica</name>
    <dbReference type="NCBI Taxonomy" id="2603858"/>
    <lineage>
        <taxon>Bacteria</taxon>
        <taxon>Pseudomonadati</taxon>
        <taxon>Thermodesulfobacteriota</taxon>
        <taxon>Desulfuromonadia</taxon>
        <taxon>Geobacterales</taxon>
        <taxon>Geobacteraceae</taxon>
        <taxon>Oryzomonas</taxon>
    </lineage>
</organism>
<name>A0A7J4ZWZ2_9BACT</name>
<dbReference type="InterPro" id="IPR000868">
    <property type="entry name" value="Isochorismatase-like_dom"/>
</dbReference>
<gene>
    <name evidence="2" type="ORF">F6V25_02675</name>
</gene>
<dbReference type="PANTHER" id="PTHR14119">
    <property type="entry name" value="HYDROLASE"/>
    <property type="match status" value="1"/>
</dbReference>
<evidence type="ECO:0000313" key="2">
    <source>
        <dbReference type="EMBL" id="KAB0667615.1"/>
    </source>
</evidence>
<keyword evidence="2" id="KW-0378">Hydrolase</keyword>
<feature type="domain" description="Isochorismatase-like" evidence="1">
    <location>
        <begin position="15"/>
        <end position="166"/>
    </location>
</feature>
<evidence type="ECO:0000259" key="1">
    <source>
        <dbReference type="Pfam" id="PF00857"/>
    </source>
</evidence>
<sequence length="188" mass="20872">MSVKDRFFLERDKAVLVVIDVQEKLCLAMDDKILNKLTRNIAILLETAQELGIPALITEQYVKGLGATLPELKEKAGDAGYFEKMAFSCCGSTDFMKRLTSTGRTQVIITGMETHVCVLQTVIELRDAGFEVHVVRDAVMSRSKRNWQIAAEAMTLTGAVPTSTESVLFQLLKVAGTEEFKKLSKLVR</sequence>
<dbReference type="Proteomes" id="UP000420562">
    <property type="component" value="Unassembled WGS sequence"/>
</dbReference>
<dbReference type="SUPFAM" id="SSF52499">
    <property type="entry name" value="Isochorismatase-like hydrolases"/>
    <property type="match status" value="1"/>
</dbReference>
<keyword evidence="3" id="KW-1185">Reference proteome</keyword>
<dbReference type="AlphaFoldDB" id="A0A7J4ZWZ2"/>
<dbReference type="RefSeq" id="WP_151126949.1">
    <property type="nucleotide sequence ID" value="NZ_VZQZ01000001.1"/>
</dbReference>
<dbReference type="InterPro" id="IPR036380">
    <property type="entry name" value="Isochorismatase-like_sf"/>
</dbReference>
<reference evidence="2 3" key="1">
    <citation type="submission" date="2019-09" db="EMBL/GenBank/DDBJ databases">
        <title>Geobacter sp. Red96, a novel strain isolated from paddy soil.</title>
        <authorList>
            <person name="Xu Z."/>
            <person name="Masuda Y."/>
            <person name="Itoh H."/>
            <person name="Senoo K."/>
        </authorList>
    </citation>
    <scope>NUCLEOTIDE SEQUENCE [LARGE SCALE GENOMIC DNA]</scope>
    <source>
        <strain evidence="2 3">Red96</strain>
    </source>
</reference>